<dbReference type="Proteomes" id="UP000778523">
    <property type="component" value="Unassembled WGS sequence"/>
</dbReference>
<dbReference type="EMBL" id="JABCSC020000001">
    <property type="protein sequence ID" value="NSL54777.1"/>
    <property type="molecule type" value="Genomic_DNA"/>
</dbReference>
<feature type="compositionally biased region" description="Basic and acidic residues" evidence="1">
    <location>
        <begin position="42"/>
        <end position="52"/>
    </location>
</feature>
<reference evidence="3 4" key="1">
    <citation type="submission" date="2020-06" db="EMBL/GenBank/DDBJ databases">
        <title>Draft genome of Uliginosibacterium sp. IMCC34675.</title>
        <authorList>
            <person name="Song J."/>
        </authorList>
    </citation>
    <scope>NUCLEOTIDE SEQUENCE [LARGE SCALE GENOMIC DNA]</scope>
    <source>
        <strain evidence="3 4">IMCC34675</strain>
    </source>
</reference>
<feature type="compositionally biased region" description="Basic and acidic residues" evidence="1">
    <location>
        <begin position="23"/>
        <end position="33"/>
    </location>
</feature>
<evidence type="ECO:0000256" key="1">
    <source>
        <dbReference type="SAM" id="MobiDB-lite"/>
    </source>
</evidence>
<feature type="signal peptide" evidence="2">
    <location>
        <begin position="1"/>
        <end position="21"/>
    </location>
</feature>
<gene>
    <name evidence="3" type="ORF">HJ583_007055</name>
</gene>
<keyword evidence="4" id="KW-1185">Reference proteome</keyword>
<sequence>MKTALALVLTSMMIVALPAAAKKEGHGNPHAQDDAYSQGGKPAKEGKSKDGGGDAVSISISAGISVGGARDIARDVGIRPGTYQSLPPGMHNRLAKGKPLPPGIAKKQVNPQMLARLPAHPGHEWLVIGIDLVLVNIQTKIPVDILPGVF</sequence>
<accession>A0ABX2IIF5</accession>
<keyword evidence="2" id="KW-0732">Signal</keyword>
<protein>
    <recommendedName>
        <fullName evidence="5">RcnB family protein</fullName>
    </recommendedName>
</protein>
<dbReference type="Gene3D" id="3.10.450.160">
    <property type="entry name" value="inner membrane protein cigr"/>
    <property type="match status" value="1"/>
</dbReference>
<evidence type="ECO:0000313" key="3">
    <source>
        <dbReference type="EMBL" id="NSL54777.1"/>
    </source>
</evidence>
<evidence type="ECO:0008006" key="5">
    <source>
        <dbReference type="Google" id="ProtNLM"/>
    </source>
</evidence>
<feature type="chain" id="PRO_5046876251" description="RcnB family protein" evidence="2">
    <location>
        <begin position="22"/>
        <end position="150"/>
    </location>
</feature>
<comment type="caution">
    <text evidence="3">The sequence shown here is derived from an EMBL/GenBank/DDBJ whole genome shotgun (WGS) entry which is preliminary data.</text>
</comment>
<dbReference type="RefSeq" id="WP_170021223.1">
    <property type="nucleotide sequence ID" value="NZ_JABCSC020000001.1"/>
</dbReference>
<evidence type="ECO:0000256" key="2">
    <source>
        <dbReference type="SAM" id="SignalP"/>
    </source>
</evidence>
<organism evidence="3 4">
    <name type="scientific">Uliginosibacterium aquaticum</name>
    <dbReference type="NCBI Taxonomy" id="2731212"/>
    <lineage>
        <taxon>Bacteria</taxon>
        <taxon>Pseudomonadati</taxon>
        <taxon>Pseudomonadota</taxon>
        <taxon>Betaproteobacteria</taxon>
        <taxon>Rhodocyclales</taxon>
        <taxon>Zoogloeaceae</taxon>
        <taxon>Uliginosibacterium</taxon>
    </lineage>
</organism>
<name>A0ABX2IIF5_9RHOO</name>
<dbReference type="NCBIfam" id="NF040487">
    <property type="entry name" value="T3SS_CigR_fam"/>
    <property type="match status" value="1"/>
</dbReference>
<feature type="region of interest" description="Disordered" evidence="1">
    <location>
        <begin position="23"/>
        <end position="54"/>
    </location>
</feature>
<proteinExistence type="predicted"/>
<evidence type="ECO:0000313" key="4">
    <source>
        <dbReference type="Proteomes" id="UP000778523"/>
    </source>
</evidence>